<dbReference type="Gene3D" id="3.40.1730.10">
    <property type="entry name" value="pa0076 domain"/>
    <property type="match status" value="1"/>
</dbReference>
<evidence type="ECO:0000313" key="2">
    <source>
        <dbReference type="Proteomes" id="UP000628442"/>
    </source>
</evidence>
<dbReference type="InterPro" id="IPR017748">
    <property type="entry name" value="TagF"/>
</dbReference>
<dbReference type="AlphaFoldDB" id="A0AA87XSX3"/>
<dbReference type="PIRSF" id="PIRSF029287">
    <property type="entry name" value="UCP029287"/>
    <property type="match status" value="1"/>
</dbReference>
<gene>
    <name evidence="1" type="ORF">GCM10007387_18900</name>
</gene>
<dbReference type="Proteomes" id="UP000628442">
    <property type="component" value="Unassembled WGS sequence"/>
</dbReference>
<dbReference type="Pfam" id="PF09867">
    <property type="entry name" value="TagF_N"/>
    <property type="match status" value="1"/>
</dbReference>
<organism evidence="1 2">
    <name type="scientific">Pseudoduganella albidiflava</name>
    <dbReference type="NCBI Taxonomy" id="321983"/>
    <lineage>
        <taxon>Bacteria</taxon>
        <taxon>Pseudomonadati</taxon>
        <taxon>Pseudomonadota</taxon>
        <taxon>Betaproteobacteria</taxon>
        <taxon>Burkholderiales</taxon>
        <taxon>Oxalobacteraceae</taxon>
        <taxon>Telluria group</taxon>
        <taxon>Pseudoduganella</taxon>
    </lineage>
</organism>
<dbReference type="EMBL" id="BMWV01000003">
    <property type="protein sequence ID" value="GGY36777.1"/>
    <property type="molecule type" value="Genomic_DNA"/>
</dbReference>
<evidence type="ECO:0008006" key="3">
    <source>
        <dbReference type="Google" id="ProtNLM"/>
    </source>
</evidence>
<accession>A0AA87XSX3</accession>
<dbReference type="InterPro" id="IPR038225">
    <property type="entry name" value="TagF_sf"/>
</dbReference>
<proteinExistence type="predicted"/>
<evidence type="ECO:0000313" key="1">
    <source>
        <dbReference type="EMBL" id="GGY36777.1"/>
    </source>
</evidence>
<name>A0AA87XSX3_9BURK</name>
<reference evidence="1" key="1">
    <citation type="journal article" date="2014" name="Int. J. Syst. Evol. Microbiol.">
        <title>Complete genome sequence of Corynebacterium casei LMG S-19264T (=DSM 44701T), isolated from a smear-ripened cheese.</title>
        <authorList>
            <consortium name="US DOE Joint Genome Institute (JGI-PGF)"/>
            <person name="Walter F."/>
            <person name="Albersmeier A."/>
            <person name="Kalinowski J."/>
            <person name="Ruckert C."/>
        </authorList>
    </citation>
    <scope>NUCLEOTIDE SEQUENCE</scope>
    <source>
        <strain evidence="1">KCTC 12343</strain>
    </source>
</reference>
<reference evidence="1" key="2">
    <citation type="submission" date="2022-12" db="EMBL/GenBank/DDBJ databases">
        <authorList>
            <person name="Sun Q."/>
            <person name="Kim S."/>
        </authorList>
    </citation>
    <scope>NUCLEOTIDE SEQUENCE</scope>
    <source>
        <strain evidence="1">KCTC 12343</strain>
    </source>
</reference>
<sequence>MTLAPALVAGWYGKLPALGDFASRRLPPAFIGPWDAWLQRGIASSRATLGDRWLDVYLNGPLWNFALLPGVCGGSAWLGTIMPSVDKVGRHFPLTIALAVPPHAGILRTVAAAREWFAAIDRAALACLDIHCLPEQLETRLAEVPFPALPAIDERAGDGLAAWLAARAAGTLVLHLPAGVSAADVLGAAARPGGVDGSCSAEAADGADGADAARAADAAGRSLWWSDTTTSDATRLLGFHGLPAGDQFTLLLDDADGPPP</sequence>
<protein>
    <recommendedName>
        <fullName evidence="3">Type VI secretion system-associated protein TagF</fullName>
    </recommendedName>
</protein>
<dbReference type="NCBIfam" id="TIGR03373">
    <property type="entry name" value="VI_minor_4"/>
    <property type="match status" value="1"/>
</dbReference>
<dbReference type="RefSeq" id="WP_229420811.1">
    <property type="nucleotide sequence ID" value="NZ_BMWV01000003.1"/>
</dbReference>
<comment type="caution">
    <text evidence="1">The sequence shown here is derived from an EMBL/GenBank/DDBJ whole genome shotgun (WGS) entry which is preliminary data.</text>
</comment>